<name>A0ABT5WQV5_9SPHN</name>
<feature type="non-terminal residue" evidence="1">
    <location>
        <position position="1"/>
    </location>
</feature>
<sequence>HQQWPAFTPPRWLGIRPPLTHHHLDDVPTDVFRRLIHEHGLDETKAVCAFRVPDEEGPGSLGQGASGTVNNAI</sequence>
<reference evidence="1 2" key="1">
    <citation type="submission" date="2023-03" db="EMBL/GenBank/DDBJ databases">
        <title>NovoSphingobium album sp. nov. isolated from polycyclic aromatic hydrocarbons- and heavy-metal polluted soil.</title>
        <authorList>
            <person name="Liu Z."/>
            <person name="Wang K."/>
        </authorList>
    </citation>
    <scope>NUCLEOTIDE SEQUENCE [LARGE SCALE GENOMIC DNA]</scope>
    <source>
        <strain evidence="1 2">H3SJ31-1</strain>
    </source>
</reference>
<organism evidence="1 2">
    <name type="scientific">Novosphingobium album</name>
    <name type="common">ex Liu et al. 2023</name>
    <dbReference type="NCBI Taxonomy" id="3031130"/>
    <lineage>
        <taxon>Bacteria</taxon>
        <taxon>Pseudomonadati</taxon>
        <taxon>Pseudomonadota</taxon>
        <taxon>Alphaproteobacteria</taxon>
        <taxon>Sphingomonadales</taxon>
        <taxon>Sphingomonadaceae</taxon>
        <taxon>Novosphingobium</taxon>
    </lineage>
</organism>
<dbReference type="Proteomes" id="UP001216253">
    <property type="component" value="Unassembled WGS sequence"/>
</dbReference>
<proteinExistence type="predicted"/>
<evidence type="ECO:0000313" key="1">
    <source>
        <dbReference type="EMBL" id="MDE8652419.1"/>
    </source>
</evidence>
<dbReference type="EMBL" id="JARESE010000038">
    <property type="protein sequence ID" value="MDE8652419.1"/>
    <property type="molecule type" value="Genomic_DNA"/>
</dbReference>
<evidence type="ECO:0000313" key="2">
    <source>
        <dbReference type="Proteomes" id="UP001216253"/>
    </source>
</evidence>
<gene>
    <name evidence="1" type="ORF">PYV00_11970</name>
</gene>
<keyword evidence="2" id="KW-1185">Reference proteome</keyword>
<accession>A0ABT5WQV5</accession>
<protein>
    <submittedName>
        <fullName evidence="1">Uncharacterized protein</fullName>
    </submittedName>
</protein>
<comment type="caution">
    <text evidence="1">The sequence shown here is derived from an EMBL/GenBank/DDBJ whole genome shotgun (WGS) entry which is preliminary data.</text>
</comment>